<sequence length="109" mass="12350">MQLNLVSSPSPERVPDIFCFPFVEKLCLTCYSLMRLTFNTSLTAVDGLNLDSCHVPERLRDLRNFDSLKKLSLWRCKGLTELACSTSLAMETCPWFLLHFGNSAGFDQP</sequence>
<keyword evidence="2" id="KW-1185">Reference proteome</keyword>
<dbReference type="Proteomes" id="UP000822688">
    <property type="component" value="Chromosome 5"/>
</dbReference>
<evidence type="ECO:0000313" key="2">
    <source>
        <dbReference type="Proteomes" id="UP000822688"/>
    </source>
</evidence>
<protein>
    <submittedName>
        <fullName evidence="1">Uncharacterized protein</fullName>
    </submittedName>
</protein>
<proteinExistence type="predicted"/>
<dbReference type="EMBL" id="CM026425">
    <property type="protein sequence ID" value="KAG0577258.1"/>
    <property type="molecule type" value="Genomic_DNA"/>
</dbReference>
<name>A0A8T0I3Y6_CERPU</name>
<organism evidence="1 2">
    <name type="scientific">Ceratodon purpureus</name>
    <name type="common">Fire moss</name>
    <name type="synonym">Dicranum purpureum</name>
    <dbReference type="NCBI Taxonomy" id="3225"/>
    <lineage>
        <taxon>Eukaryota</taxon>
        <taxon>Viridiplantae</taxon>
        <taxon>Streptophyta</taxon>
        <taxon>Embryophyta</taxon>
        <taxon>Bryophyta</taxon>
        <taxon>Bryophytina</taxon>
        <taxon>Bryopsida</taxon>
        <taxon>Dicranidae</taxon>
        <taxon>Pseudoditrichales</taxon>
        <taxon>Ditrichaceae</taxon>
        <taxon>Ceratodon</taxon>
    </lineage>
</organism>
<comment type="caution">
    <text evidence="1">The sequence shown here is derived from an EMBL/GenBank/DDBJ whole genome shotgun (WGS) entry which is preliminary data.</text>
</comment>
<dbReference type="AlphaFoldDB" id="A0A8T0I3Y6"/>
<accession>A0A8T0I3Y6</accession>
<evidence type="ECO:0000313" key="1">
    <source>
        <dbReference type="EMBL" id="KAG0577258.1"/>
    </source>
</evidence>
<reference evidence="1" key="1">
    <citation type="submission" date="2020-06" db="EMBL/GenBank/DDBJ databases">
        <title>WGS assembly of Ceratodon purpureus strain R40.</title>
        <authorList>
            <person name="Carey S.B."/>
            <person name="Jenkins J."/>
            <person name="Shu S."/>
            <person name="Lovell J.T."/>
            <person name="Sreedasyam A."/>
            <person name="Maumus F."/>
            <person name="Tiley G.P."/>
            <person name="Fernandez-Pozo N."/>
            <person name="Barry K."/>
            <person name="Chen C."/>
            <person name="Wang M."/>
            <person name="Lipzen A."/>
            <person name="Daum C."/>
            <person name="Saski C.A."/>
            <person name="Payton A.C."/>
            <person name="Mcbreen J.C."/>
            <person name="Conrad R.E."/>
            <person name="Kollar L.M."/>
            <person name="Olsson S."/>
            <person name="Huttunen S."/>
            <person name="Landis J.B."/>
            <person name="Wickett N.J."/>
            <person name="Johnson M.G."/>
            <person name="Rensing S.A."/>
            <person name="Grimwood J."/>
            <person name="Schmutz J."/>
            <person name="Mcdaniel S.F."/>
        </authorList>
    </citation>
    <scope>NUCLEOTIDE SEQUENCE</scope>
    <source>
        <strain evidence="1">R40</strain>
    </source>
</reference>
<gene>
    <name evidence="1" type="ORF">KC19_5G142700</name>
</gene>